<accession>A0A6J4NH99</accession>
<gene>
    <name evidence="1" type="ORF">AVDCRST_MAG03-212</name>
</gene>
<organism evidence="1">
    <name type="scientific">uncultured Rubrobacteraceae bacterium</name>
    <dbReference type="NCBI Taxonomy" id="349277"/>
    <lineage>
        <taxon>Bacteria</taxon>
        <taxon>Bacillati</taxon>
        <taxon>Actinomycetota</taxon>
        <taxon>Rubrobacteria</taxon>
        <taxon>Rubrobacterales</taxon>
        <taxon>Rubrobacteraceae</taxon>
        <taxon>environmental samples</taxon>
    </lineage>
</organism>
<dbReference type="EMBL" id="CADCUT010000010">
    <property type="protein sequence ID" value="CAA9385157.1"/>
    <property type="molecule type" value="Genomic_DNA"/>
</dbReference>
<proteinExistence type="predicted"/>
<evidence type="ECO:0000313" key="1">
    <source>
        <dbReference type="EMBL" id="CAA9385157.1"/>
    </source>
</evidence>
<sequence length="51" mass="5491">MAVAARLRSSGHERGGRMAKRTKLVCPAVTVLPDPDDVTDDCERVELVGDP</sequence>
<dbReference type="AlphaFoldDB" id="A0A6J4NH99"/>
<protein>
    <submittedName>
        <fullName evidence="1">Uncharacterized protein</fullName>
    </submittedName>
</protein>
<reference evidence="1" key="1">
    <citation type="submission" date="2020-02" db="EMBL/GenBank/DDBJ databases">
        <authorList>
            <person name="Meier V. D."/>
        </authorList>
    </citation>
    <scope>NUCLEOTIDE SEQUENCE</scope>
    <source>
        <strain evidence="1">AVDCRST_MAG03</strain>
    </source>
</reference>
<name>A0A6J4NH99_9ACTN</name>